<keyword evidence="1" id="KW-0812">Transmembrane</keyword>
<reference evidence="2 3" key="1">
    <citation type="submission" date="2019-09" db="EMBL/GenBank/DDBJ databases">
        <title>Geobacter sp. Red96, a novel strain isolated from paddy soil.</title>
        <authorList>
            <person name="Xu Z."/>
            <person name="Masuda Y."/>
            <person name="Itoh H."/>
            <person name="Senoo K."/>
        </authorList>
    </citation>
    <scope>NUCLEOTIDE SEQUENCE [LARGE SCALE GENOMIC DNA]</scope>
    <source>
        <strain evidence="2 3">Red96</strain>
    </source>
</reference>
<name>A0A7J4ZRP3_9BACT</name>
<accession>A0A7J4ZRP3</accession>
<dbReference type="PROSITE" id="PS51257">
    <property type="entry name" value="PROKAR_LIPOPROTEIN"/>
    <property type="match status" value="1"/>
</dbReference>
<sequence>MTVGTKTNNTEKTAIPGTIAGVVLSLTLAACHGNQAINEGNMYEKMGIYLLISLSIFAFFIVSFGGGKRRGKEMGSGADTGQPRAAYPLSATELTDYPVYVWDYRSSFHKAVFHPDGAFSTSPNVSVNGLDPTATAAGNWTLTPDGKLRITPRLAGKSRTYTCISPHDSAAGVLLQPDLGLVEVWYVGPNSLADIQISIFGISASFPATMRFSTAQVSGRTFYGATYPCLEVTSSGEVVTNHETTCGMIAFHEDGTLARSVDNKIGSVPDYAPSITGNWSVDDESGVLTMMVSGFRTTASILGPAPGNGGLIVGTTIENRLWFPDHEQVSATLAAYLSEAVRRIPTFLR</sequence>
<dbReference type="RefSeq" id="WP_151128058.1">
    <property type="nucleotide sequence ID" value="NZ_VZQZ01000004.1"/>
</dbReference>
<evidence type="ECO:0000313" key="3">
    <source>
        <dbReference type="Proteomes" id="UP000420562"/>
    </source>
</evidence>
<gene>
    <name evidence="2" type="ORF">F6V25_07800</name>
</gene>
<keyword evidence="1" id="KW-1133">Transmembrane helix</keyword>
<protein>
    <submittedName>
        <fullName evidence="2">Uncharacterized protein</fullName>
    </submittedName>
</protein>
<keyword evidence="1" id="KW-0472">Membrane</keyword>
<evidence type="ECO:0000256" key="1">
    <source>
        <dbReference type="SAM" id="Phobius"/>
    </source>
</evidence>
<organism evidence="2 3">
    <name type="scientific">Oryzomonas japonica</name>
    <dbReference type="NCBI Taxonomy" id="2603858"/>
    <lineage>
        <taxon>Bacteria</taxon>
        <taxon>Pseudomonadati</taxon>
        <taxon>Thermodesulfobacteriota</taxon>
        <taxon>Desulfuromonadia</taxon>
        <taxon>Geobacterales</taxon>
        <taxon>Geobacteraceae</taxon>
        <taxon>Oryzomonas</taxon>
    </lineage>
</organism>
<dbReference type="Proteomes" id="UP000420562">
    <property type="component" value="Unassembled WGS sequence"/>
</dbReference>
<feature type="transmembrane region" description="Helical" evidence="1">
    <location>
        <begin position="46"/>
        <end position="66"/>
    </location>
</feature>
<comment type="caution">
    <text evidence="2">The sequence shown here is derived from an EMBL/GenBank/DDBJ whole genome shotgun (WGS) entry which is preliminary data.</text>
</comment>
<keyword evidence="3" id="KW-1185">Reference proteome</keyword>
<evidence type="ECO:0000313" key="2">
    <source>
        <dbReference type="EMBL" id="KAB0665617.1"/>
    </source>
</evidence>
<dbReference type="EMBL" id="VZQZ01000004">
    <property type="protein sequence ID" value="KAB0665617.1"/>
    <property type="molecule type" value="Genomic_DNA"/>
</dbReference>
<proteinExistence type="predicted"/>
<dbReference type="AlphaFoldDB" id="A0A7J4ZRP3"/>